<keyword evidence="1" id="KW-1133">Transmembrane helix</keyword>
<dbReference type="AlphaFoldDB" id="A0A8H7PUJ0"/>
<sequence length="306" mass="34354">MRYTSPLATVNLNHPEAAMSKQPMHGKSMFGSKSEHLPRITLCPASFYGCDPITLYEPPTSPMAKVAQYLRSPFRRHPAMDLSASYDSFSKPPSWMKYEDIAPPKPPVKKRRCVSTFAFCLGFLLATASVLIAVLAHKRLVQRDDVVPAESDHMVIRQQVDMLDPAQSALYSMNLFNTMINSGNTTQPLRTQLEENSHVFTTKPKSQSIEIESKAMRHIYNVAVPYNGLPWSLLRVSDLNYLCFQLQNPKKGNAVTVKITRLHPMNTSKNILVERSVFTILAMDAKSLNTSVTITADYCKNVTVSR</sequence>
<keyword evidence="3" id="KW-1185">Reference proteome</keyword>
<accession>A0A8H7PUJ0</accession>
<organism evidence="2 3">
    <name type="scientific">Umbelopsis vinacea</name>
    <dbReference type="NCBI Taxonomy" id="44442"/>
    <lineage>
        <taxon>Eukaryota</taxon>
        <taxon>Fungi</taxon>
        <taxon>Fungi incertae sedis</taxon>
        <taxon>Mucoromycota</taxon>
        <taxon>Mucoromycotina</taxon>
        <taxon>Umbelopsidomycetes</taxon>
        <taxon>Umbelopsidales</taxon>
        <taxon>Umbelopsidaceae</taxon>
        <taxon>Umbelopsis</taxon>
    </lineage>
</organism>
<comment type="caution">
    <text evidence="2">The sequence shown here is derived from an EMBL/GenBank/DDBJ whole genome shotgun (WGS) entry which is preliminary data.</text>
</comment>
<reference evidence="2" key="1">
    <citation type="submission" date="2020-12" db="EMBL/GenBank/DDBJ databases">
        <title>Metabolic potential, ecology and presence of endohyphal bacteria is reflected in genomic diversity of Mucoromycotina.</title>
        <authorList>
            <person name="Muszewska A."/>
            <person name="Okrasinska A."/>
            <person name="Steczkiewicz K."/>
            <person name="Drgas O."/>
            <person name="Orlowska M."/>
            <person name="Perlinska-Lenart U."/>
            <person name="Aleksandrzak-Piekarczyk T."/>
            <person name="Szatraj K."/>
            <person name="Zielenkiewicz U."/>
            <person name="Pilsyk S."/>
            <person name="Malc E."/>
            <person name="Mieczkowski P."/>
            <person name="Kruszewska J.S."/>
            <person name="Biernat P."/>
            <person name="Pawlowska J."/>
        </authorList>
    </citation>
    <scope>NUCLEOTIDE SEQUENCE</scope>
    <source>
        <strain evidence="2">WA0000051536</strain>
    </source>
</reference>
<dbReference type="EMBL" id="JAEPRA010000010">
    <property type="protein sequence ID" value="KAG2179734.1"/>
    <property type="molecule type" value="Genomic_DNA"/>
</dbReference>
<feature type="transmembrane region" description="Helical" evidence="1">
    <location>
        <begin position="114"/>
        <end position="136"/>
    </location>
</feature>
<keyword evidence="1" id="KW-0812">Transmembrane</keyword>
<proteinExistence type="predicted"/>
<evidence type="ECO:0000256" key="1">
    <source>
        <dbReference type="SAM" id="Phobius"/>
    </source>
</evidence>
<name>A0A8H7PUJ0_9FUNG</name>
<keyword evidence="1" id="KW-0472">Membrane</keyword>
<evidence type="ECO:0000313" key="2">
    <source>
        <dbReference type="EMBL" id="KAG2179734.1"/>
    </source>
</evidence>
<dbReference type="OrthoDB" id="2429356at2759"/>
<protein>
    <submittedName>
        <fullName evidence="2">Uncharacterized protein</fullName>
    </submittedName>
</protein>
<gene>
    <name evidence="2" type="ORF">INT44_006582</name>
</gene>
<evidence type="ECO:0000313" key="3">
    <source>
        <dbReference type="Proteomes" id="UP000612746"/>
    </source>
</evidence>
<dbReference type="Proteomes" id="UP000612746">
    <property type="component" value="Unassembled WGS sequence"/>
</dbReference>